<dbReference type="EMBL" id="JBHSWV010000648">
    <property type="protein sequence ID" value="MFC6768970.1"/>
    <property type="molecule type" value="Genomic_DNA"/>
</dbReference>
<dbReference type="Proteomes" id="UP001596383">
    <property type="component" value="Unassembled WGS sequence"/>
</dbReference>
<dbReference type="RefSeq" id="WP_273741695.1">
    <property type="nucleotide sequence ID" value="NZ_JAQIVI010000648.1"/>
</dbReference>
<name>A0ABD5T0T6_9EURY</name>
<evidence type="ECO:0000256" key="1">
    <source>
        <dbReference type="SAM" id="MobiDB-lite"/>
    </source>
</evidence>
<organism evidence="2 3">
    <name type="scientific">Natrinema soli</name>
    <dbReference type="NCBI Taxonomy" id="1930624"/>
    <lineage>
        <taxon>Archaea</taxon>
        <taxon>Methanobacteriati</taxon>
        <taxon>Methanobacteriota</taxon>
        <taxon>Stenosarchaea group</taxon>
        <taxon>Halobacteria</taxon>
        <taxon>Halobacteriales</taxon>
        <taxon>Natrialbaceae</taxon>
        <taxon>Natrinema</taxon>
    </lineage>
</organism>
<sequence length="73" mass="7884">MTADATRCALPFPADQIPHASVLASSGAARLFVALETRVEYAALDARGLAREDGPGRRYVDQKTDKTLTERGH</sequence>
<dbReference type="AlphaFoldDB" id="A0ABD5T0T6"/>
<feature type="region of interest" description="Disordered" evidence="1">
    <location>
        <begin position="52"/>
        <end position="73"/>
    </location>
</feature>
<accession>A0ABD5T0T6</accession>
<proteinExistence type="predicted"/>
<reference evidence="2 3" key="1">
    <citation type="journal article" date="2019" name="Int. J. Syst. Evol. Microbiol.">
        <title>The Global Catalogue of Microorganisms (GCM) 10K type strain sequencing project: providing services to taxonomists for standard genome sequencing and annotation.</title>
        <authorList>
            <consortium name="The Broad Institute Genomics Platform"/>
            <consortium name="The Broad Institute Genome Sequencing Center for Infectious Disease"/>
            <person name="Wu L."/>
            <person name="Ma J."/>
        </authorList>
    </citation>
    <scope>NUCLEOTIDE SEQUENCE [LARGE SCALE GENOMIC DNA]</scope>
    <source>
        <strain evidence="2 3">LMG 29247</strain>
    </source>
</reference>
<keyword evidence="3" id="KW-1185">Reference proteome</keyword>
<evidence type="ECO:0000313" key="2">
    <source>
        <dbReference type="EMBL" id="MFC6768970.1"/>
    </source>
</evidence>
<comment type="caution">
    <text evidence="2">The sequence shown here is derived from an EMBL/GenBank/DDBJ whole genome shotgun (WGS) entry which is preliminary data.</text>
</comment>
<evidence type="ECO:0000313" key="3">
    <source>
        <dbReference type="Proteomes" id="UP001596383"/>
    </source>
</evidence>
<gene>
    <name evidence="2" type="ORF">ACFQE6_29345</name>
</gene>
<protein>
    <submittedName>
        <fullName evidence="2">Uncharacterized protein</fullName>
    </submittedName>
</protein>